<dbReference type="EMBL" id="LR797220">
    <property type="protein sequence ID" value="CAB4194922.1"/>
    <property type="molecule type" value="Genomic_DNA"/>
</dbReference>
<feature type="region of interest" description="Disordered" evidence="1">
    <location>
        <begin position="77"/>
        <end position="97"/>
    </location>
</feature>
<accession>A0A6J5RG17</accession>
<evidence type="ECO:0000313" key="2">
    <source>
        <dbReference type="EMBL" id="CAB4194922.1"/>
    </source>
</evidence>
<organism evidence="2">
    <name type="scientific">uncultured Caudovirales phage</name>
    <dbReference type="NCBI Taxonomy" id="2100421"/>
    <lineage>
        <taxon>Viruses</taxon>
        <taxon>Duplodnaviria</taxon>
        <taxon>Heunggongvirae</taxon>
        <taxon>Uroviricota</taxon>
        <taxon>Caudoviricetes</taxon>
        <taxon>Peduoviridae</taxon>
        <taxon>Maltschvirus</taxon>
        <taxon>Maltschvirus maltsch</taxon>
    </lineage>
</organism>
<gene>
    <name evidence="2" type="ORF">UFOVP1269_15</name>
</gene>
<evidence type="ECO:0000256" key="1">
    <source>
        <dbReference type="SAM" id="MobiDB-lite"/>
    </source>
</evidence>
<sequence length="97" mass="11069">MKVKLELDLQDGRGKRVMTTNMFVVCEWEKLENRKVSDGKGIGYSDIACWAYHLCKLAGDSVPDNWREWVKQHPNMDLTSVDETNPNPTALALTEDN</sequence>
<name>A0A6J5RG17_9CAUD</name>
<protein>
    <submittedName>
        <fullName evidence="2">Uncharacterized protein</fullName>
    </submittedName>
</protein>
<feature type="compositionally biased region" description="Polar residues" evidence="1">
    <location>
        <begin position="77"/>
        <end position="88"/>
    </location>
</feature>
<reference evidence="2" key="1">
    <citation type="submission" date="2020-05" db="EMBL/GenBank/DDBJ databases">
        <authorList>
            <person name="Chiriac C."/>
            <person name="Salcher M."/>
            <person name="Ghai R."/>
            <person name="Kavagutti S V."/>
        </authorList>
    </citation>
    <scope>NUCLEOTIDE SEQUENCE</scope>
</reference>
<proteinExistence type="predicted"/>